<dbReference type="Proteomes" id="UP001055940">
    <property type="component" value="Chromosome"/>
</dbReference>
<reference evidence="2" key="1">
    <citation type="submission" date="2022-06" db="EMBL/GenBank/DDBJ databases">
        <authorList>
            <person name="Ping M."/>
        </authorList>
    </citation>
    <scope>NUCLEOTIDE SEQUENCE</scope>
    <source>
        <strain evidence="2">JCM11759T</strain>
    </source>
</reference>
<feature type="domain" description="NAD-dependent epimerase/dehydratase" evidence="1">
    <location>
        <begin position="10"/>
        <end position="71"/>
    </location>
</feature>
<evidence type="ECO:0000259" key="1">
    <source>
        <dbReference type="Pfam" id="PF01370"/>
    </source>
</evidence>
<dbReference type="PANTHER" id="PTHR43162">
    <property type="match status" value="1"/>
</dbReference>
<dbReference type="Gene3D" id="3.40.50.720">
    <property type="entry name" value="NAD(P)-binding Rossmann-like Domain"/>
    <property type="match status" value="1"/>
</dbReference>
<keyword evidence="3" id="KW-1185">Reference proteome</keyword>
<name>A0ABY5D6N6_9ACTN</name>
<dbReference type="InterPro" id="IPR036291">
    <property type="entry name" value="NAD(P)-bd_dom_sf"/>
</dbReference>
<sequence length="284" mass="30377">MDTNSTATRVLITGGTGMTGRRITHMLAERGVDHRVASRSGHPATGTPRFDWHDTDTWDAVLEGVDSVYLCYHPDLAFPGAAETVSAFAARAASKGVRRMVLLSGRGEPEAQRAEREVREVFPGLTVLRCAFFAQNFSEFFFLPAVLSGTVALPVADVPEPFVDLDDVAEAAARALTEDGHAGELYEMTGPRALTFTEAGRALGEATGRPAAYRKVSTEEFVAASAAVGMPEDVAHGLAELFTEVLDGRNTKPADGVERALSRPANSFEEYTAKAAASGVWSRD</sequence>
<dbReference type="Gene3D" id="3.90.25.10">
    <property type="entry name" value="UDP-galactose 4-epimerase, domain 1"/>
    <property type="match status" value="1"/>
</dbReference>
<proteinExistence type="predicted"/>
<evidence type="ECO:0000313" key="3">
    <source>
        <dbReference type="Proteomes" id="UP001055940"/>
    </source>
</evidence>
<dbReference type="SUPFAM" id="SSF51735">
    <property type="entry name" value="NAD(P)-binding Rossmann-fold domains"/>
    <property type="match status" value="1"/>
</dbReference>
<accession>A0ABY5D6N6</accession>
<evidence type="ECO:0000313" key="2">
    <source>
        <dbReference type="EMBL" id="USY18852.1"/>
    </source>
</evidence>
<dbReference type="EMBL" id="CP099837">
    <property type="protein sequence ID" value="USY18852.1"/>
    <property type="molecule type" value="Genomic_DNA"/>
</dbReference>
<dbReference type="RefSeq" id="WP_254418164.1">
    <property type="nucleotide sequence ID" value="NZ_BAAAJB010000016.1"/>
</dbReference>
<dbReference type="InterPro" id="IPR051604">
    <property type="entry name" value="Ergot_Alk_Oxidoreductase"/>
</dbReference>
<dbReference type="PANTHER" id="PTHR43162:SF1">
    <property type="entry name" value="PRESTALK A DIFFERENTIATION PROTEIN A"/>
    <property type="match status" value="1"/>
</dbReference>
<protein>
    <submittedName>
        <fullName evidence="2">NAD-dependent epimerase/dehydratase family protein</fullName>
    </submittedName>
</protein>
<organism evidence="2 3">
    <name type="scientific">Nocardiopsis exhalans</name>
    <dbReference type="NCBI Taxonomy" id="163604"/>
    <lineage>
        <taxon>Bacteria</taxon>
        <taxon>Bacillati</taxon>
        <taxon>Actinomycetota</taxon>
        <taxon>Actinomycetes</taxon>
        <taxon>Streptosporangiales</taxon>
        <taxon>Nocardiopsidaceae</taxon>
        <taxon>Nocardiopsis</taxon>
    </lineage>
</organism>
<dbReference type="Pfam" id="PF01370">
    <property type="entry name" value="Epimerase"/>
    <property type="match status" value="1"/>
</dbReference>
<dbReference type="InterPro" id="IPR001509">
    <property type="entry name" value="Epimerase_deHydtase"/>
</dbReference>
<gene>
    <name evidence="2" type="ORF">NE857_26800</name>
</gene>